<dbReference type="SMART" id="SM00086">
    <property type="entry name" value="PAC"/>
    <property type="match status" value="2"/>
</dbReference>
<dbReference type="SMART" id="SM00387">
    <property type="entry name" value="HATPase_c"/>
    <property type="match status" value="1"/>
</dbReference>
<dbReference type="CDD" id="cd00082">
    <property type="entry name" value="HisKA"/>
    <property type="match status" value="1"/>
</dbReference>
<dbReference type="Gene3D" id="3.30.450.40">
    <property type="match status" value="1"/>
</dbReference>
<keyword evidence="10" id="KW-1185">Reference proteome</keyword>
<keyword evidence="4" id="KW-0808">Transferase</keyword>
<dbReference type="InterPro" id="IPR013656">
    <property type="entry name" value="PAS_4"/>
</dbReference>
<dbReference type="InterPro" id="IPR036097">
    <property type="entry name" value="HisK_dim/P_sf"/>
</dbReference>
<dbReference type="CDD" id="cd00130">
    <property type="entry name" value="PAS"/>
    <property type="match status" value="3"/>
</dbReference>
<dbReference type="Pfam" id="PF00512">
    <property type="entry name" value="HisKA"/>
    <property type="match status" value="1"/>
</dbReference>
<dbReference type="InterPro" id="IPR003018">
    <property type="entry name" value="GAF"/>
</dbReference>
<dbReference type="InterPro" id="IPR005467">
    <property type="entry name" value="His_kinase_dom"/>
</dbReference>
<dbReference type="SMART" id="SM00065">
    <property type="entry name" value="GAF"/>
    <property type="match status" value="1"/>
</dbReference>
<keyword evidence="3" id="KW-0597">Phosphoprotein</keyword>
<dbReference type="InterPro" id="IPR003661">
    <property type="entry name" value="HisK_dim/P_dom"/>
</dbReference>
<evidence type="ECO:0000313" key="10">
    <source>
        <dbReference type="Proteomes" id="UP000582837"/>
    </source>
</evidence>
<dbReference type="Gene3D" id="3.30.450.20">
    <property type="entry name" value="PAS domain"/>
    <property type="match status" value="3"/>
</dbReference>
<dbReference type="PANTHER" id="PTHR43047">
    <property type="entry name" value="TWO-COMPONENT HISTIDINE PROTEIN KINASE"/>
    <property type="match status" value="1"/>
</dbReference>
<dbReference type="InterPro" id="IPR036890">
    <property type="entry name" value="HATPase_C_sf"/>
</dbReference>
<dbReference type="PANTHER" id="PTHR43047:SF72">
    <property type="entry name" value="OSMOSENSING HISTIDINE PROTEIN KINASE SLN1"/>
    <property type="match status" value="1"/>
</dbReference>
<evidence type="ECO:0000256" key="3">
    <source>
        <dbReference type="ARBA" id="ARBA00022553"/>
    </source>
</evidence>
<dbReference type="GO" id="GO:0009927">
    <property type="term" value="F:histidine phosphotransfer kinase activity"/>
    <property type="evidence" value="ECO:0007669"/>
    <property type="project" value="TreeGrafter"/>
</dbReference>
<dbReference type="InterPro" id="IPR029016">
    <property type="entry name" value="GAF-like_dom_sf"/>
</dbReference>
<dbReference type="SUPFAM" id="SSF55785">
    <property type="entry name" value="PYP-like sensor domain (PAS domain)"/>
    <property type="match status" value="3"/>
</dbReference>
<dbReference type="AlphaFoldDB" id="A0A841H6R9"/>
<gene>
    <name evidence="9" type="ORF">HNQ61_005295</name>
</gene>
<evidence type="ECO:0000313" key="9">
    <source>
        <dbReference type="EMBL" id="MBB6073624.1"/>
    </source>
</evidence>
<dbReference type="SUPFAM" id="SSF47384">
    <property type="entry name" value="Homodimeric domain of signal transducing histidine kinase"/>
    <property type="match status" value="1"/>
</dbReference>
<organism evidence="9 10">
    <name type="scientific">Longimicrobium terrae</name>
    <dbReference type="NCBI Taxonomy" id="1639882"/>
    <lineage>
        <taxon>Bacteria</taxon>
        <taxon>Pseudomonadati</taxon>
        <taxon>Gemmatimonadota</taxon>
        <taxon>Longimicrobiia</taxon>
        <taxon>Longimicrobiales</taxon>
        <taxon>Longimicrobiaceae</taxon>
        <taxon>Longimicrobium</taxon>
    </lineage>
</organism>
<evidence type="ECO:0000256" key="1">
    <source>
        <dbReference type="ARBA" id="ARBA00000085"/>
    </source>
</evidence>
<feature type="domain" description="PAS" evidence="7">
    <location>
        <begin position="78"/>
        <end position="148"/>
    </location>
</feature>
<dbReference type="InterPro" id="IPR001610">
    <property type="entry name" value="PAC"/>
</dbReference>
<dbReference type="PROSITE" id="PS50113">
    <property type="entry name" value="PAC"/>
    <property type="match status" value="1"/>
</dbReference>
<evidence type="ECO:0000259" key="7">
    <source>
        <dbReference type="PROSITE" id="PS50112"/>
    </source>
</evidence>
<dbReference type="NCBIfam" id="TIGR00229">
    <property type="entry name" value="sensory_box"/>
    <property type="match status" value="2"/>
</dbReference>
<feature type="domain" description="PAC" evidence="8">
    <location>
        <begin position="151"/>
        <end position="204"/>
    </location>
</feature>
<accession>A0A841H6R9</accession>
<dbReference type="InterPro" id="IPR004358">
    <property type="entry name" value="Sig_transdc_His_kin-like_C"/>
</dbReference>
<dbReference type="SMART" id="SM00388">
    <property type="entry name" value="HisKA"/>
    <property type="match status" value="1"/>
</dbReference>
<comment type="caution">
    <text evidence="9">The sequence shown here is derived from an EMBL/GenBank/DDBJ whole genome shotgun (WGS) entry which is preliminary data.</text>
</comment>
<evidence type="ECO:0000256" key="5">
    <source>
        <dbReference type="ARBA" id="ARBA00022777"/>
    </source>
</evidence>
<dbReference type="InterPro" id="IPR000700">
    <property type="entry name" value="PAS-assoc_C"/>
</dbReference>
<dbReference type="InterPro" id="IPR003594">
    <property type="entry name" value="HATPase_dom"/>
</dbReference>
<dbReference type="Gene3D" id="1.10.287.130">
    <property type="match status" value="1"/>
</dbReference>
<evidence type="ECO:0000256" key="4">
    <source>
        <dbReference type="ARBA" id="ARBA00022679"/>
    </source>
</evidence>
<dbReference type="RefSeq" id="WP_170035216.1">
    <property type="nucleotide sequence ID" value="NZ_JABDTL010000001.1"/>
</dbReference>
<keyword evidence="5" id="KW-0418">Kinase</keyword>
<evidence type="ECO:0000259" key="8">
    <source>
        <dbReference type="PROSITE" id="PS50113"/>
    </source>
</evidence>
<evidence type="ECO:0000259" key="6">
    <source>
        <dbReference type="PROSITE" id="PS50109"/>
    </source>
</evidence>
<dbReference type="FunFam" id="3.30.565.10:FF:000006">
    <property type="entry name" value="Sensor histidine kinase WalK"/>
    <property type="match status" value="1"/>
</dbReference>
<dbReference type="CDD" id="cd00075">
    <property type="entry name" value="HATPase"/>
    <property type="match status" value="1"/>
</dbReference>
<dbReference type="GO" id="GO:0000155">
    <property type="term" value="F:phosphorelay sensor kinase activity"/>
    <property type="evidence" value="ECO:0007669"/>
    <property type="project" value="InterPro"/>
</dbReference>
<dbReference type="Pfam" id="PF13185">
    <property type="entry name" value="GAF_2"/>
    <property type="match status" value="1"/>
</dbReference>
<protein>
    <recommendedName>
        <fullName evidence="2">histidine kinase</fullName>
        <ecNumber evidence="2">2.7.13.3</ecNumber>
    </recommendedName>
</protein>
<comment type="catalytic activity">
    <reaction evidence="1">
        <text>ATP + protein L-histidine = ADP + protein N-phospho-L-histidine.</text>
        <dbReference type="EC" id="2.7.13.3"/>
    </reaction>
</comment>
<dbReference type="SMART" id="SM00091">
    <property type="entry name" value="PAS"/>
    <property type="match status" value="3"/>
</dbReference>
<dbReference type="InterPro" id="IPR000014">
    <property type="entry name" value="PAS"/>
</dbReference>
<dbReference type="SUPFAM" id="SSF55781">
    <property type="entry name" value="GAF domain-like"/>
    <property type="match status" value="1"/>
</dbReference>
<dbReference type="EC" id="2.7.13.3" evidence="2"/>
<dbReference type="PROSITE" id="PS50112">
    <property type="entry name" value="PAS"/>
    <property type="match status" value="2"/>
</dbReference>
<name>A0A841H6R9_9BACT</name>
<dbReference type="Pfam" id="PF02518">
    <property type="entry name" value="HATPase_c"/>
    <property type="match status" value="1"/>
</dbReference>
<reference evidence="9 10" key="1">
    <citation type="submission" date="2020-08" db="EMBL/GenBank/DDBJ databases">
        <title>Genomic Encyclopedia of Type Strains, Phase IV (KMG-IV): sequencing the most valuable type-strain genomes for metagenomic binning, comparative biology and taxonomic classification.</title>
        <authorList>
            <person name="Goeker M."/>
        </authorList>
    </citation>
    <scope>NUCLEOTIDE SEQUENCE [LARGE SCALE GENOMIC DNA]</scope>
    <source>
        <strain evidence="9 10">DSM 29007</strain>
    </source>
</reference>
<sequence length="880" mass="96392">MPDSSDRYHEQVRRSLERLVALQRELPDPDAAAGGPPGDVRESLEALYTALEELHVAEEELRVQHEQLELAQVEAALERQRYLELFHMAPDPYLVTTVDGTIMDANYAAAELAGIPAHLLAGKPFTTLVTPEARRTFRSVLSRAVPLGRLDDWEVRVRPRGDGPAVDVSCSVSVVSDEQGNATSLRWILRDISERRRAEHTARALAREEAAHAEAEAGRARLQGVLESISDAFVGVDSSWNITWVNRRAAEMWHRSREQLQGRGLWRELSAAVGTEPHTALLRAMDTRERVERETRFPIGRRWIELRAYPAEEGGMSIFFRDITTRRENEAERQRLLAQAQAQRALLTTALHNIPGGVVIAEAPDGRIVLHNAEAERILAHPLHQEGGLTDLPLHYGNLLPDGSPAPAEAYPLPRALAGEMVRDEEWMYRLGTGEIAILRCSAAPVHDPDGNVAAAVCTFFDITESLRIERTDRFLAEAGEVLSSSLNASEVVQQLARVCAGTIADYSIVHLVDEEKGVRAAGVAHADRTRQELLLGLLRRFPHAPDPEVHPVVQALRTGRPELMSSVDEGVMARVCGGADHREMMRALGLSSAMVVPLRAKDRVLGVISLARGGGAPYGARDLAAAEELARRAALALENARLYEQAQAAVRARDDVMAVVSHDLRNPINAVVMASAVLQEFGDTSRLTERDRKQLDVIRRSAEQMNALVQDLLEVASLESGAMVMNPRPVQPLVLLSAADEMFAGTAQERGLELNCIRPDGVPAVSADYGRVLQVLSNLLGNALKFTPSGGRVELSAVRVAGYVRFWVTDTGPGIERDHLPRLFDRFWQARRGHGAGAGLGLSIARSIVEAHGGQIWAESTPGEGTTFHFTLPVAQPGE</sequence>
<dbReference type="SUPFAM" id="SSF55874">
    <property type="entry name" value="ATPase domain of HSP90 chaperone/DNA topoisomerase II/histidine kinase"/>
    <property type="match status" value="1"/>
</dbReference>
<proteinExistence type="predicted"/>
<dbReference type="PROSITE" id="PS50109">
    <property type="entry name" value="HIS_KIN"/>
    <property type="match status" value="1"/>
</dbReference>
<dbReference type="Proteomes" id="UP000582837">
    <property type="component" value="Unassembled WGS sequence"/>
</dbReference>
<dbReference type="EMBL" id="JACHIA010000027">
    <property type="protein sequence ID" value="MBB6073624.1"/>
    <property type="molecule type" value="Genomic_DNA"/>
</dbReference>
<dbReference type="Gene3D" id="3.30.565.10">
    <property type="entry name" value="Histidine kinase-like ATPase, C-terminal domain"/>
    <property type="match status" value="1"/>
</dbReference>
<dbReference type="PRINTS" id="PR00344">
    <property type="entry name" value="BCTRLSENSOR"/>
</dbReference>
<feature type="domain" description="PAS" evidence="7">
    <location>
        <begin position="218"/>
        <end position="294"/>
    </location>
</feature>
<feature type="domain" description="Histidine kinase" evidence="6">
    <location>
        <begin position="660"/>
        <end position="877"/>
    </location>
</feature>
<evidence type="ECO:0000256" key="2">
    <source>
        <dbReference type="ARBA" id="ARBA00012438"/>
    </source>
</evidence>
<dbReference type="Pfam" id="PF08448">
    <property type="entry name" value="PAS_4"/>
    <property type="match status" value="3"/>
</dbReference>
<dbReference type="GO" id="GO:0005886">
    <property type="term" value="C:plasma membrane"/>
    <property type="evidence" value="ECO:0007669"/>
    <property type="project" value="TreeGrafter"/>
</dbReference>
<dbReference type="InterPro" id="IPR035965">
    <property type="entry name" value="PAS-like_dom_sf"/>
</dbReference>